<name>A0A0T9RPM3_9GAMM</name>
<dbReference type="EMBL" id="CWJL01000102">
    <property type="protein sequence ID" value="CRY69745.1"/>
    <property type="molecule type" value="Genomic_DNA"/>
</dbReference>
<dbReference type="SUPFAM" id="SSF56235">
    <property type="entry name" value="N-terminal nucleophile aminohydrolases (Ntn hydrolases)"/>
    <property type="match status" value="1"/>
</dbReference>
<reference evidence="4" key="2">
    <citation type="submission" date="2015-03" db="EMBL/GenBank/DDBJ databases">
        <authorList>
            <consortium name="Pathogen Informatics"/>
        </authorList>
    </citation>
    <scope>NUCLEOTIDE SEQUENCE [LARGE SCALE GENOMIC DNA]</scope>
    <source>
        <strain evidence="4">A125KOH2</strain>
    </source>
</reference>
<sequence length="160" mass="17203">MTTIAWDGRTLATDGQSTLNGLVCSLTEQKIYTPAEHEKWKVNGDEVLAIAISGDCGAEYELRDKLAKGVTYETEFSSDSRFSAIAIRGPFQAYGISSQENSTQISFYPLTEHCAVGTGATVASTAMKLGKTAIEAIDVAIEMDVYSGGNVQAYTVPFRL</sequence>
<accession>A0A0T9RPM3</accession>
<proteinExistence type="predicted"/>
<evidence type="ECO:0000313" key="1">
    <source>
        <dbReference type="EMBL" id="CNI75380.1"/>
    </source>
</evidence>
<gene>
    <name evidence="1" type="ORF">ERS008529_04818</name>
    <name evidence="2" type="ORF">ERS137968_04901</name>
</gene>
<reference evidence="1" key="3">
    <citation type="submission" date="2015-03" db="EMBL/GenBank/DDBJ databases">
        <authorList>
            <person name="Murphy D."/>
        </authorList>
    </citation>
    <scope>NUCLEOTIDE SEQUENCE [LARGE SCALE GENOMIC DNA]</scope>
    <source>
        <strain evidence="1">A125KOH2</strain>
    </source>
</reference>
<reference evidence="2 3" key="1">
    <citation type="submission" date="2015-03" db="EMBL/GenBank/DDBJ databases">
        <authorList>
            <consortium name="Pathogen Informatics"/>
            <person name="Murphy D."/>
        </authorList>
    </citation>
    <scope>NUCLEOTIDE SEQUENCE [LARGE SCALE GENOMIC DNA]</scope>
    <source>
        <strain evidence="3">type strain: CIP110230</strain>
        <strain evidence="2">Type strain: CIP110230</strain>
    </source>
</reference>
<dbReference type="EMBL" id="CQAZ01000134">
    <property type="protein sequence ID" value="CNI75380.1"/>
    <property type="molecule type" value="Genomic_DNA"/>
</dbReference>
<evidence type="ECO:0000313" key="2">
    <source>
        <dbReference type="EMBL" id="CRY69745.1"/>
    </source>
</evidence>
<dbReference type="STRING" id="1288385.ERS137968_04901"/>
<organism evidence="1 4">
    <name type="scientific">Yersinia pekkanenii</name>
    <dbReference type="NCBI Taxonomy" id="1288385"/>
    <lineage>
        <taxon>Bacteria</taxon>
        <taxon>Pseudomonadati</taxon>
        <taxon>Pseudomonadota</taxon>
        <taxon>Gammaproteobacteria</taxon>
        <taxon>Enterobacterales</taxon>
        <taxon>Yersiniaceae</taxon>
        <taxon>Yersinia</taxon>
    </lineage>
</organism>
<dbReference type="Proteomes" id="UP000045840">
    <property type="component" value="Unassembled WGS sequence"/>
</dbReference>
<keyword evidence="3" id="KW-1185">Reference proteome</keyword>
<evidence type="ECO:0000313" key="4">
    <source>
        <dbReference type="Proteomes" id="UP000045840"/>
    </source>
</evidence>
<dbReference type="RefSeq" id="WP_049615543.1">
    <property type="nucleotide sequence ID" value="NZ_CAWMMU010000102.1"/>
</dbReference>
<dbReference type="OrthoDB" id="7267632at2"/>
<dbReference type="AlphaFoldDB" id="A0A0T9RPM3"/>
<dbReference type="Proteomes" id="UP000044625">
    <property type="component" value="Unassembled WGS sequence"/>
</dbReference>
<dbReference type="InterPro" id="IPR029055">
    <property type="entry name" value="Ntn_hydrolases_N"/>
</dbReference>
<protein>
    <submittedName>
        <fullName evidence="1">Uncharacterized protein</fullName>
    </submittedName>
</protein>
<evidence type="ECO:0000313" key="3">
    <source>
        <dbReference type="Proteomes" id="UP000044625"/>
    </source>
</evidence>